<keyword evidence="3" id="KW-1185">Reference proteome</keyword>
<evidence type="ECO:0000313" key="3">
    <source>
        <dbReference type="Proteomes" id="UP001170310"/>
    </source>
</evidence>
<sequence>MKKILILLTLLITFAAACSNGPAKQAEGKWKNSEGQELTVKDDKLKVNIEGSTVEGTIKDDEDHKDLAKIKLVGETAYVKVKDDTLTVTEEPGEAADDETTFTRVK</sequence>
<dbReference type="Proteomes" id="UP001170310">
    <property type="component" value="Unassembled WGS sequence"/>
</dbReference>
<dbReference type="RefSeq" id="WP_017637593.1">
    <property type="nucleotide sequence ID" value="NZ_JAUOQO010000004.1"/>
</dbReference>
<accession>A0AAW7YRK8</accession>
<proteinExistence type="predicted"/>
<dbReference type="PROSITE" id="PS51257">
    <property type="entry name" value="PROKAR_LIPOPROTEIN"/>
    <property type="match status" value="1"/>
</dbReference>
<gene>
    <name evidence="2" type="ORF">Q4528_05895</name>
</gene>
<name>A0AAW7YRK8_9STAP</name>
<dbReference type="EMBL" id="JAUOQO010000004">
    <property type="protein sequence ID" value="MDO6573687.1"/>
    <property type="molecule type" value="Genomic_DNA"/>
</dbReference>
<protein>
    <recommendedName>
        <fullName evidence="4">Lipoprotein</fullName>
    </recommendedName>
</protein>
<feature type="chain" id="PRO_5043891500" description="Lipoprotein" evidence="1">
    <location>
        <begin position="26"/>
        <end position="106"/>
    </location>
</feature>
<evidence type="ECO:0000313" key="2">
    <source>
        <dbReference type="EMBL" id="MDO6573687.1"/>
    </source>
</evidence>
<comment type="caution">
    <text evidence="2">The sequence shown here is derived from an EMBL/GenBank/DDBJ whole genome shotgun (WGS) entry which is preliminary data.</text>
</comment>
<evidence type="ECO:0000256" key="1">
    <source>
        <dbReference type="SAM" id="SignalP"/>
    </source>
</evidence>
<organism evidence="2 3">
    <name type="scientific">Staphylococcus pasteuri_A</name>
    <dbReference type="NCBI Taxonomy" id="3062664"/>
    <lineage>
        <taxon>Bacteria</taxon>
        <taxon>Bacillati</taxon>
        <taxon>Bacillota</taxon>
        <taxon>Bacilli</taxon>
        <taxon>Bacillales</taxon>
        <taxon>Staphylococcaceae</taxon>
        <taxon>Staphylococcus</taxon>
    </lineage>
</organism>
<reference evidence="2" key="1">
    <citation type="submission" date="2023-07" db="EMBL/GenBank/DDBJ databases">
        <title>Genome content predicts the carbon catabolic preferences of heterotrophic bacteria.</title>
        <authorList>
            <person name="Gralka M."/>
        </authorList>
    </citation>
    <scope>NUCLEOTIDE SEQUENCE</scope>
    <source>
        <strain evidence="2">E2R20</strain>
    </source>
</reference>
<dbReference type="GeneID" id="72471451"/>
<keyword evidence="1" id="KW-0732">Signal</keyword>
<evidence type="ECO:0008006" key="4">
    <source>
        <dbReference type="Google" id="ProtNLM"/>
    </source>
</evidence>
<feature type="signal peptide" evidence="1">
    <location>
        <begin position="1"/>
        <end position="25"/>
    </location>
</feature>
<dbReference type="AlphaFoldDB" id="A0AAW7YRK8"/>